<dbReference type="PANTHER" id="PTHR43205:SF7">
    <property type="entry name" value="PROSTAGLANDIN REDUCTASE 1"/>
    <property type="match status" value="1"/>
</dbReference>
<dbReference type="RefSeq" id="WP_016913023.1">
    <property type="nucleotide sequence ID" value="NZ_BMDF01000017.1"/>
</dbReference>
<dbReference type="FunFam" id="3.40.50.720:FF:000121">
    <property type="entry name" value="Prostaglandin reductase 2"/>
    <property type="match status" value="1"/>
</dbReference>
<evidence type="ECO:0000313" key="4">
    <source>
        <dbReference type="Proteomes" id="UP000241209"/>
    </source>
</evidence>
<dbReference type="GeneID" id="64117453"/>
<keyword evidence="1" id="KW-0560">Oxidoreductase</keyword>
<dbReference type="Pfam" id="PF16884">
    <property type="entry name" value="ADH_N_2"/>
    <property type="match status" value="1"/>
</dbReference>
<evidence type="ECO:0000259" key="2">
    <source>
        <dbReference type="SMART" id="SM00829"/>
    </source>
</evidence>
<feature type="domain" description="Enoyl reductase (ER)" evidence="2">
    <location>
        <begin position="14"/>
        <end position="329"/>
    </location>
</feature>
<dbReference type="CDD" id="cd05288">
    <property type="entry name" value="PGDH"/>
    <property type="match status" value="1"/>
</dbReference>
<evidence type="ECO:0000313" key="3">
    <source>
        <dbReference type="EMBL" id="PTI27933.1"/>
    </source>
</evidence>
<dbReference type="SUPFAM" id="SSF50129">
    <property type="entry name" value="GroES-like"/>
    <property type="match status" value="1"/>
</dbReference>
<organism evidence="3 4">
    <name type="scientific">Mammaliicoccus vitulinus</name>
    <dbReference type="NCBI Taxonomy" id="71237"/>
    <lineage>
        <taxon>Bacteria</taxon>
        <taxon>Bacillati</taxon>
        <taxon>Bacillota</taxon>
        <taxon>Bacilli</taxon>
        <taxon>Bacillales</taxon>
        <taxon>Staphylococcaceae</taxon>
        <taxon>Mammaliicoccus</taxon>
    </lineage>
</organism>
<dbReference type="GO" id="GO:0016628">
    <property type="term" value="F:oxidoreductase activity, acting on the CH-CH group of donors, NAD or NADP as acceptor"/>
    <property type="evidence" value="ECO:0007669"/>
    <property type="project" value="InterPro"/>
</dbReference>
<dbReference type="InterPro" id="IPR013149">
    <property type="entry name" value="ADH-like_C"/>
</dbReference>
<dbReference type="EMBL" id="PZFK01000039">
    <property type="protein sequence ID" value="PTI27933.1"/>
    <property type="molecule type" value="Genomic_DNA"/>
</dbReference>
<proteinExistence type="predicted"/>
<dbReference type="Gene3D" id="3.90.180.10">
    <property type="entry name" value="Medium-chain alcohol dehydrogenases, catalytic domain"/>
    <property type="match status" value="1"/>
</dbReference>
<dbReference type="Pfam" id="PF00107">
    <property type="entry name" value="ADH_zinc_N"/>
    <property type="match status" value="1"/>
</dbReference>
<sequence>MKNEQIVLAKRTEGIPQDEVFRYEDIEVREPNNDEVLLKTIYVSVDPYMRGRMNDSKSYTQSYEIDKPFNGHIVAEVVQSNSSELQEGDIVTGILPWQKYITINQKYVTKIASDEVPLYLYLSVLGMPGMTAYQGLLKIGKPQEGETVVVSAASGAVGSVVGQIAKLKGAHVVGIAGGSEKVNYLTETLGFDEGIDYKKDNFAEELEKAVPNGIDVYFENVGGELSDEVFKHLNKFARIPVCGAISSYNLKGEDIGPRIQQVLIKSQALMQGFIVAQFNEDVKEASEQLAQWVQEGKIKSEVTVDEGFDQIPNAFRKLFTGDNFGKQVIKVADL</sequence>
<name>A0A2T4PQF9_9STAP</name>
<gene>
    <name evidence="3" type="ORF">BU072_12600</name>
</gene>
<dbReference type="SMART" id="SM00829">
    <property type="entry name" value="PKS_ER"/>
    <property type="match status" value="1"/>
</dbReference>
<dbReference type="SUPFAM" id="SSF51735">
    <property type="entry name" value="NAD(P)-binding Rossmann-fold domains"/>
    <property type="match status" value="1"/>
</dbReference>
<dbReference type="InterPro" id="IPR011032">
    <property type="entry name" value="GroES-like_sf"/>
</dbReference>
<dbReference type="AlphaFoldDB" id="A0A2T4PQF9"/>
<dbReference type="Proteomes" id="UP000241209">
    <property type="component" value="Unassembled WGS sequence"/>
</dbReference>
<evidence type="ECO:0000256" key="1">
    <source>
        <dbReference type="ARBA" id="ARBA00023002"/>
    </source>
</evidence>
<comment type="caution">
    <text evidence="3">The sequence shown here is derived from an EMBL/GenBank/DDBJ whole genome shotgun (WGS) entry which is preliminary data.</text>
</comment>
<dbReference type="InterPro" id="IPR045010">
    <property type="entry name" value="MDR_fam"/>
</dbReference>
<dbReference type="STRING" id="1167632.GCA_000286335_02367"/>
<dbReference type="InterPro" id="IPR020843">
    <property type="entry name" value="ER"/>
</dbReference>
<dbReference type="InterPro" id="IPR036291">
    <property type="entry name" value="NAD(P)-bd_dom_sf"/>
</dbReference>
<accession>A0A2T4PQF9</accession>
<dbReference type="InterPro" id="IPR041694">
    <property type="entry name" value="ADH_N_2"/>
</dbReference>
<protein>
    <submittedName>
        <fullName evidence="3">NADP-dependent oxidoreductase</fullName>
    </submittedName>
</protein>
<reference evidence="3 4" key="1">
    <citation type="journal article" date="2016" name="Front. Microbiol.">
        <title>Comprehensive Phylogenetic Analysis of Bovine Non-aureus Staphylococci Species Based on Whole-Genome Sequencing.</title>
        <authorList>
            <person name="Naushad S."/>
            <person name="Barkema H.W."/>
            <person name="Luby C."/>
            <person name="Condas L.A."/>
            <person name="Nobrega D.B."/>
            <person name="Carson D.A."/>
            <person name="De Buck J."/>
        </authorList>
    </citation>
    <scope>NUCLEOTIDE SEQUENCE [LARGE SCALE GENOMIC DNA]</scope>
    <source>
        <strain evidence="3 4">SNUC 2204</strain>
    </source>
</reference>
<dbReference type="Gene3D" id="3.40.50.720">
    <property type="entry name" value="NAD(P)-binding Rossmann-like Domain"/>
    <property type="match status" value="1"/>
</dbReference>
<dbReference type="PANTHER" id="PTHR43205">
    <property type="entry name" value="PROSTAGLANDIN REDUCTASE"/>
    <property type="match status" value="1"/>
</dbReference>